<dbReference type="GO" id="GO:0005739">
    <property type="term" value="C:mitochondrion"/>
    <property type="evidence" value="ECO:0007669"/>
    <property type="project" value="GOC"/>
</dbReference>
<dbReference type="PANTHER" id="PTHR11632:SF51">
    <property type="entry name" value="SUCCINATE DEHYDROGENASE [UBIQUINONE] FLAVOPROTEIN SUBUNIT, MITOCHONDRIAL"/>
    <property type="match status" value="1"/>
</dbReference>
<proteinExistence type="predicted"/>
<dbReference type="SUPFAM" id="SSF51905">
    <property type="entry name" value="FAD/NAD(P)-binding domain"/>
    <property type="match status" value="1"/>
</dbReference>
<evidence type="ECO:0000313" key="4">
    <source>
        <dbReference type="EMBL" id="KAH0556580.1"/>
    </source>
</evidence>
<name>A0AAV7ISQ3_COTGL</name>
<dbReference type="EMBL" id="JAHXZJ010000752">
    <property type="protein sequence ID" value="KAH0556580.1"/>
    <property type="molecule type" value="Genomic_DNA"/>
</dbReference>
<dbReference type="Proteomes" id="UP000826195">
    <property type="component" value="Unassembled WGS sequence"/>
</dbReference>
<gene>
    <name evidence="4" type="ORF">KQX54_000801</name>
    <name evidence="5" type="ORF">KQX54_008533</name>
</gene>
<dbReference type="InterPro" id="IPR036188">
    <property type="entry name" value="FAD/NAD-bd_sf"/>
</dbReference>
<dbReference type="Pfam" id="PF00890">
    <property type="entry name" value="FAD_binding_2"/>
    <property type="match status" value="1"/>
</dbReference>
<dbReference type="GO" id="GO:0050660">
    <property type="term" value="F:flavin adenine dinucleotide binding"/>
    <property type="evidence" value="ECO:0007669"/>
    <property type="project" value="TreeGrafter"/>
</dbReference>
<sequence length="167" mass="17892">MSGLLKLSSLLSGQPARVLNKLGLPVVSNRSFHHTPNGNAKSSDAISKQYPVVDHSYDAVVVGAGGAGLRAAYGLVAEGFKTAVITKLFPTRSHTVAAQGGINAALGNMEEDNWQWHMYDTVKGSDWLGDQDAIHYMTREAPKAVIELENCGMPFSRTQDDACVASF</sequence>
<dbReference type="InterPro" id="IPR030664">
    <property type="entry name" value="SdhA/FrdA/AprA"/>
</dbReference>
<dbReference type="AlphaFoldDB" id="A0AAV7ISQ3"/>
<keyword evidence="1" id="KW-0285">Flavoprotein</keyword>
<dbReference type="GO" id="GO:0006121">
    <property type="term" value="P:mitochondrial electron transport, succinate to ubiquinone"/>
    <property type="evidence" value="ECO:0007669"/>
    <property type="project" value="TreeGrafter"/>
</dbReference>
<dbReference type="PANTHER" id="PTHR11632">
    <property type="entry name" value="SUCCINATE DEHYDROGENASE 2 FLAVOPROTEIN SUBUNIT"/>
    <property type="match status" value="1"/>
</dbReference>
<keyword evidence="6" id="KW-1185">Reference proteome</keyword>
<reference evidence="4 6" key="1">
    <citation type="journal article" date="2021" name="J. Hered.">
        <title>A chromosome-level genome assembly of the parasitoid wasp, Cotesia glomerata (Hymenoptera: Braconidae).</title>
        <authorList>
            <person name="Pinto B.J."/>
            <person name="Weis J.J."/>
            <person name="Gamble T."/>
            <person name="Ode P.J."/>
            <person name="Paul R."/>
            <person name="Zaspel J.M."/>
        </authorList>
    </citation>
    <scope>NUCLEOTIDE SEQUENCE [LARGE SCALE GENOMIC DNA]</scope>
    <source>
        <strain evidence="4">CgM1</strain>
    </source>
</reference>
<dbReference type="InterPro" id="IPR003952">
    <property type="entry name" value="FRD_SDH_FAD_BS"/>
</dbReference>
<evidence type="ECO:0000256" key="1">
    <source>
        <dbReference type="ARBA" id="ARBA00022630"/>
    </source>
</evidence>
<protein>
    <recommendedName>
        <fullName evidence="3">FAD-dependent oxidoreductase 2 FAD-binding domain-containing protein</fullName>
    </recommendedName>
</protein>
<feature type="domain" description="FAD-dependent oxidoreductase 2 FAD-binding" evidence="3">
    <location>
        <begin position="58"/>
        <end position="161"/>
    </location>
</feature>
<dbReference type="EMBL" id="JAHXZJ010000002">
    <property type="protein sequence ID" value="KAH0563999.1"/>
    <property type="molecule type" value="Genomic_DNA"/>
</dbReference>
<dbReference type="GO" id="GO:0009055">
    <property type="term" value="F:electron transfer activity"/>
    <property type="evidence" value="ECO:0007669"/>
    <property type="project" value="TreeGrafter"/>
</dbReference>
<evidence type="ECO:0000313" key="6">
    <source>
        <dbReference type="Proteomes" id="UP000826195"/>
    </source>
</evidence>
<evidence type="ECO:0000256" key="2">
    <source>
        <dbReference type="ARBA" id="ARBA00023002"/>
    </source>
</evidence>
<keyword evidence="2" id="KW-0560">Oxidoreductase</keyword>
<comment type="caution">
    <text evidence="4">The sequence shown here is derived from an EMBL/GenBank/DDBJ whole genome shotgun (WGS) entry which is preliminary data.</text>
</comment>
<dbReference type="GO" id="GO:0008177">
    <property type="term" value="F:succinate dehydrogenase (quinone) activity"/>
    <property type="evidence" value="ECO:0007669"/>
    <property type="project" value="TreeGrafter"/>
</dbReference>
<dbReference type="InterPro" id="IPR003953">
    <property type="entry name" value="FAD-dep_OxRdtase_2_FAD-bd"/>
</dbReference>
<evidence type="ECO:0000259" key="3">
    <source>
        <dbReference type="Pfam" id="PF00890"/>
    </source>
</evidence>
<dbReference type="PROSITE" id="PS00504">
    <property type="entry name" value="FRD_SDH_FAD_BINDING"/>
    <property type="match status" value="1"/>
</dbReference>
<accession>A0AAV7ISQ3</accession>
<dbReference type="Gene3D" id="3.50.50.60">
    <property type="entry name" value="FAD/NAD(P)-binding domain"/>
    <property type="match status" value="1"/>
</dbReference>
<organism evidence="4 6">
    <name type="scientific">Cotesia glomerata</name>
    <name type="common">Lepidopteran parasitic wasp</name>
    <name type="synonym">Apanteles glomeratus</name>
    <dbReference type="NCBI Taxonomy" id="32391"/>
    <lineage>
        <taxon>Eukaryota</taxon>
        <taxon>Metazoa</taxon>
        <taxon>Ecdysozoa</taxon>
        <taxon>Arthropoda</taxon>
        <taxon>Hexapoda</taxon>
        <taxon>Insecta</taxon>
        <taxon>Pterygota</taxon>
        <taxon>Neoptera</taxon>
        <taxon>Endopterygota</taxon>
        <taxon>Hymenoptera</taxon>
        <taxon>Apocrita</taxon>
        <taxon>Ichneumonoidea</taxon>
        <taxon>Braconidae</taxon>
        <taxon>Microgastrinae</taxon>
        <taxon>Cotesia</taxon>
    </lineage>
</organism>
<evidence type="ECO:0000313" key="5">
    <source>
        <dbReference type="EMBL" id="KAH0563999.1"/>
    </source>
</evidence>